<name>A0A6A4SB04_SCOMX</name>
<gene>
    <name evidence="1" type="ORF">F2P81_018553</name>
</gene>
<dbReference type="AlphaFoldDB" id="A0A6A4SB04"/>
<proteinExistence type="predicted"/>
<dbReference type="Proteomes" id="UP000438429">
    <property type="component" value="Unassembled WGS sequence"/>
</dbReference>
<sequence>MAADAAAIKKCSVQSEQSEPSSPSGLVMPLLRFSPHRSTNQIMIKLYSHLDFKIFILYSQKPQTLARPNIWSSCGRLSSKLVRDTLAVRGIKLLPLQLQPTPHVGPQRRHSNPSGCGCSGSAALPLPELIHTSVTKPPDWRTVIWTRNEGDETRGQTKLAHQRGKSTLQAISCSSLR</sequence>
<organism evidence="1 2">
    <name type="scientific">Scophthalmus maximus</name>
    <name type="common">Turbot</name>
    <name type="synonym">Psetta maxima</name>
    <dbReference type="NCBI Taxonomy" id="52904"/>
    <lineage>
        <taxon>Eukaryota</taxon>
        <taxon>Metazoa</taxon>
        <taxon>Chordata</taxon>
        <taxon>Craniata</taxon>
        <taxon>Vertebrata</taxon>
        <taxon>Euteleostomi</taxon>
        <taxon>Actinopterygii</taxon>
        <taxon>Neopterygii</taxon>
        <taxon>Teleostei</taxon>
        <taxon>Neoteleostei</taxon>
        <taxon>Acanthomorphata</taxon>
        <taxon>Carangaria</taxon>
        <taxon>Pleuronectiformes</taxon>
        <taxon>Pleuronectoidei</taxon>
        <taxon>Scophthalmidae</taxon>
        <taxon>Scophthalmus</taxon>
    </lineage>
</organism>
<dbReference type="EMBL" id="VEVO01000016">
    <property type="protein sequence ID" value="KAF0029448.1"/>
    <property type="molecule type" value="Genomic_DNA"/>
</dbReference>
<evidence type="ECO:0000313" key="1">
    <source>
        <dbReference type="EMBL" id="KAF0029448.1"/>
    </source>
</evidence>
<evidence type="ECO:0000313" key="2">
    <source>
        <dbReference type="Proteomes" id="UP000438429"/>
    </source>
</evidence>
<accession>A0A6A4SB04</accession>
<comment type="caution">
    <text evidence="1">The sequence shown here is derived from an EMBL/GenBank/DDBJ whole genome shotgun (WGS) entry which is preliminary data.</text>
</comment>
<protein>
    <submittedName>
        <fullName evidence="1">Uncharacterized protein</fullName>
    </submittedName>
</protein>
<reference evidence="1 2" key="1">
    <citation type="submission" date="2019-06" db="EMBL/GenBank/DDBJ databases">
        <title>Draft genomes of female and male turbot (Scophthalmus maximus).</title>
        <authorList>
            <person name="Xu H."/>
            <person name="Xu X.-W."/>
            <person name="Shao C."/>
            <person name="Chen S."/>
        </authorList>
    </citation>
    <scope>NUCLEOTIDE SEQUENCE [LARGE SCALE GENOMIC DNA]</scope>
    <source>
        <strain evidence="1">Ysfricsl-2016a</strain>
        <tissue evidence="1">Blood</tissue>
    </source>
</reference>